<evidence type="ECO:0000256" key="2">
    <source>
        <dbReference type="ARBA" id="ARBA00022692"/>
    </source>
</evidence>
<evidence type="ECO:0000313" key="7">
    <source>
        <dbReference type="Proteomes" id="UP000245771"/>
    </source>
</evidence>
<feature type="transmembrane region" description="Helical" evidence="5">
    <location>
        <begin position="172"/>
        <end position="196"/>
    </location>
</feature>
<sequence>MPTDNLPTPGSLVLVDGKGESETEIRLSPIPSNDVNDPLRWSWKRKQLAHLCLVIYTLCTGSSCTLVYSILIPIEKDTGIPLSTLNAGTGYLFLLLGWGGLFSQPMALMFGKRGVYLVSMVGGIACLAWNAYVSSKGEWIVNKIIQGFFISPIEMLVETSIGDIFYAHERGFYIGVYAFVLFGSNYFAPLVAGFMYEAHGYRFVFFMGIMIQFVGLVFCFLFMEETNFVRNITELSEAHDDDVSSPAKNAQNRSSMDEKEAHAEAVELKGTPLRFMEKMKFFNKKYAKTSQLITLVYRPIWLLRFPVIFWSGFQYGAFLIWYNVLNATASLILSSPPYNFKASMVGLTYAGPLVGVSLAAFYSGWFGNKFLLWKAKKSGGVREPEHRLWLLLLCVVFVPSSLILWGVGAARQIHWIGLVVGGSLLACSSAVGGAIAINYALDSYKDLSGEVMLSIILVRNSLSFGIGYAITPWLHLGLQNTFVSAAFVGLAITITFIPMLFFGKRFRHFSRKSYWKYVESSTLSH</sequence>
<dbReference type="Gene3D" id="1.20.1250.20">
    <property type="entry name" value="MFS general substrate transporter like domains"/>
    <property type="match status" value="1"/>
</dbReference>
<dbReference type="SUPFAM" id="SSF103473">
    <property type="entry name" value="MFS general substrate transporter"/>
    <property type="match status" value="1"/>
</dbReference>
<dbReference type="InterPro" id="IPR036259">
    <property type="entry name" value="MFS_trans_sf"/>
</dbReference>
<dbReference type="Pfam" id="PF07690">
    <property type="entry name" value="MFS_1"/>
    <property type="match status" value="1"/>
</dbReference>
<feature type="transmembrane region" description="Helical" evidence="5">
    <location>
        <begin position="388"/>
        <end position="407"/>
    </location>
</feature>
<keyword evidence="4 5" id="KW-0472">Membrane</keyword>
<dbReference type="RefSeq" id="XP_025351852.1">
    <property type="nucleotide sequence ID" value="XM_025496803.1"/>
</dbReference>
<evidence type="ECO:0000313" key="6">
    <source>
        <dbReference type="EMBL" id="PWN31550.1"/>
    </source>
</evidence>
<dbReference type="InterPro" id="IPR011701">
    <property type="entry name" value="MFS"/>
</dbReference>
<dbReference type="PANTHER" id="PTHR23502">
    <property type="entry name" value="MAJOR FACILITATOR SUPERFAMILY"/>
    <property type="match status" value="1"/>
</dbReference>
<dbReference type="STRING" id="1280837.A0A316V1X0"/>
<keyword evidence="2 5" id="KW-0812">Transmembrane</keyword>
<feature type="transmembrane region" description="Helical" evidence="5">
    <location>
        <begin position="144"/>
        <end position="165"/>
    </location>
</feature>
<dbReference type="GeneID" id="37018584"/>
<evidence type="ECO:0000256" key="3">
    <source>
        <dbReference type="ARBA" id="ARBA00022989"/>
    </source>
</evidence>
<accession>A0A316V1X0</accession>
<dbReference type="OrthoDB" id="5215911at2759"/>
<keyword evidence="3 5" id="KW-1133">Transmembrane helix</keyword>
<dbReference type="AlphaFoldDB" id="A0A316V1X0"/>
<dbReference type="GO" id="GO:0005886">
    <property type="term" value="C:plasma membrane"/>
    <property type="evidence" value="ECO:0007669"/>
    <property type="project" value="TreeGrafter"/>
</dbReference>
<evidence type="ECO:0000256" key="1">
    <source>
        <dbReference type="ARBA" id="ARBA00004141"/>
    </source>
</evidence>
<feature type="transmembrane region" description="Helical" evidence="5">
    <location>
        <begin position="482"/>
        <end position="502"/>
    </location>
</feature>
<feature type="transmembrane region" description="Helical" evidence="5">
    <location>
        <begin position="301"/>
        <end position="322"/>
    </location>
</feature>
<dbReference type="FunCoup" id="A0A316V1X0">
    <property type="interactions" value="17"/>
</dbReference>
<evidence type="ECO:0000256" key="4">
    <source>
        <dbReference type="ARBA" id="ARBA00023136"/>
    </source>
</evidence>
<name>A0A316V1X0_9BASI</name>
<dbReference type="Proteomes" id="UP000245771">
    <property type="component" value="Unassembled WGS sequence"/>
</dbReference>
<proteinExistence type="predicted"/>
<organism evidence="6 7">
    <name type="scientific">Meira miltonrushii</name>
    <dbReference type="NCBI Taxonomy" id="1280837"/>
    <lineage>
        <taxon>Eukaryota</taxon>
        <taxon>Fungi</taxon>
        <taxon>Dikarya</taxon>
        <taxon>Basidiomycota</taxon>
        <taxon>Ustilaginomycotina</taxon>
        <taxon>Exobasidiomycetes</taxon>
        <taxon>Exobasidiales</taxon>
        <taxon>Brachybasidiaceae</taxon>
        <taxon>Meira</taxon>
    </lineage>
</organism>
<feature type="transmembrane region" description="Helical" evidence="5">
    <location>
        <begin position="48"/>
        <end position="74"/>
    </location>
</feature>
<evidence type="ECO:0000256" key="5">
    <source>
        <dbReference type="SAM" id="Phobius"/>
    </source>
</evidence>
<keyword evidence="7" id="KW-1185">Reference proteome</keyword>
<dbReference type="EMBL" id="KZ819607">
    <property type="protein sequence ID" value="PWN31550.1"/>
    <property type="molecule type" value="Genomic_DNA"/>
</dbReference>
<feature type="transmembrane region" description="Helical" evidence="5">
    <location>
        <begin position="80"/>
        <end position="102"/>
    </location>
</feature>
<dbReference type="PANTHER" id="PTHR23502:SF30">
    <property type="entry name" value="TRANSPORTER, PUTATIVE (AFU_ORTHOLOGUE AFUA_8G04702)-RELATED"/>
    <property type="match status" value="1"/>
</dbReference>
<dbReference type="GO" id="GO:0022857">
    <property type="term" value="F:transmembrane transporter activity"/>
    <property type="evidence" value="ECO:0007669"/>
    <property type="project" value="InterPro"/>
</dbReference>
<dbReference type="InParanoid" id="A0A316V1X0"/>
<feature type="transmembrane region" description="Helical" evidence="5">
    <location>
        <begin position="413"/>
        <end position="439"/>
    </location>
</feature>
<comment type="subcellular location">
    <subcellularLocation>
        <location evidence="1">Membrane</location>
        <topology evidence="1">Multi-pass membrane protein</topology>
    </subcellularLocation>
</comment>
<feature type="transmembrane region" description="Helical" evidence="5">
    <location>
        <begin position="342"/>
        <end position="367"/>
    </location>
</feature>
<feature type="transmembrane region" description="Helical" evidence="5">
    <location>
        <begin position="451"/>
        <end position="470"/>
    </location>
</feature>
<feature type="transmembrane region" description="Helical" evidence="5">
    <location>
        <begin position="202"/>
        <end position="223"/>
    </location>
</feature>
<feature type="transmembrane region" description="Helical" evidence="5">
    <location>
        <begin position="114"/>
        <end position="132"/>
    </location>
</feature>
<protein>
    <submittedName>
        <fullName evidence="6">MFS general substrate transporter</fullName>
    </submittedName>
</protein>
<gene>
    <name evidence="6" type="ORF">FA14DRAFT_127506</name>
</gene>
<reference evidence="6 7" key="1">
    <citation type="journal article" date="2018" name="Mol. Biol. Evol.">
        <title>Broad Genomic Sampling Reveals a Smut Pathogenic Ancestry of the Fungal Clade Ustilaginomycotina.</title>
        <authorList>
            <person name="Kijpornyongpan T."/>
            <person name="Mondo S.J."/>
            <person name="Barry K."/>
            <person name="Sandor L."/>
            <person name="Lee J."/>
            <person name="Lipzen A."/>
            <person name="Pangilinan J."/>
            <person name="LaButti K."/>
            <person name="Hainaut M."/>
            <person name="Henrissat B."/>
            <person name="Grigoriev I.V."/>
            <person name="Spatafora J.W."/>
            <person name="Aime M.C."/>
        </authorList>
    </citation>
    <scope>NUCLEOTIDE SEQUENCE [LARGE SCALE GENOMIC DNA]</scope>
    <source>
        <strain evidence="6 7">MCA 3882</strain>
    </source>
</reference>